<keyword evidence="4" id="KW-0560">Oxidoreductase</keyword>
<dbReference type="SMART" id="SM01117">
    <property type="entry name" value="Cyt-b5"/>
    <property type="match status" value="1"/>
</dbReference>
<dbReference type="GO" id="GO:0004460">
    <property type="term" value="F:L-lactate dehydrogenase (cytochrome) activity"/>
    <property type="evidence" value="ECO:0007669"/>
    <property type="project" value="TreeGrafter"/>
</dbReference>
<dbReference type="InterPro" id="IPR018523">
    <property type="entry name" value="Isocitrate_lyase_ph_CS"/>
</dbReference>
<dbReference type="InterPro" id="IPR039556">
    <property type="entry name" value="ICL/PEPM"/>
</dbReference>
<feature type="chain" id="PRO_5034172649" description="Cytochrome b2, mitochondrial" evidence="6">
    <location>
        <begin position="29"/>
        <end position="831"/>
    </location>
</feature>
<dbReference type="Gene3D" id="3.20.20.60">
    <property type="entry name" value="Phosphoenolpyruvate-binding domains"/>
    <property type="match status" value="1"/>
</dbReference>
<evidence type="ECO:0000259" key="7">
    <source>
        <dbReference type="PROSITE" id="PS50255"/>
    </source>
</evidence>
<evidence type="ECO:0000259" key="8">
    <source>
        <dbReference type="PROSITE" id="PS51349"/>
    </source>
</evidence>
<feature type="signal peptide" evidence="6">
    <location>
        <begin position="1"/>
        <end position="28"/>
    </location>
</feature>
<accession>A0A8H8CQD2</accession>
<dbReference type="InterPro" id="IPR015813">
    <property type="entry name" value="Pyrv/PenolPyrv_kinase-like_dom"/>
</dbReference>
<keyword evidence="2" id="KW-0349">Heme</keyword>
<dbReference type="InterPro" id="IPR036400">
    <property type="entry name" value="Cyt_B5-like_heme/steroid_sf"/>
</dbReference>
<keyword evidence="5" id="KW-0408">Iron</keyword>
<dbReference type="PROSITE" id="PS00161">
    <property type="entry name" value="ISOCITRATE_LYASE"/>
    <property type="match status" value="1"/>
</dbReference>
<dbReference type="Pfam" id="PF13714">
    <property type="entry name" value="PEP_mutase"/>
    <property type="match status" value="1"/>
</dbReference>
<proteinExistence type="predicted"/>
<dbReference type="PROSITE" id="PS50255">
    <property type="entry name" value="CYTOCHROME_B5_2"/>
    <property type="match status" value="1"/>
</dbReference>
<dbReference type="GO" id="GO:0020037">
    <property type="term" value="F:heme binding"/>
    <property type="evidence" value="ECO:0007669"/>
    <property type="project" value="InterPro"/>
</dbReference>
<dbReference type="CDD" id="cd02922">
    <property type="entry name" value="FCB2_FMN"/>
    <property type="match status" value="1"/>
</dbReference>
<evidence type="ECO:0008006" key="10">
    <source>
        <dbReference type="Google" id="ProtNLM"/>
    </source>
</evidence>
<dbReference type="CDD" id="cd00377">
    <property type="entry name" value="ICL_PEPM"/>
    <property type="match status" value="1"/>
</dbReference>
<evidence type="ECO:0000256" key="4">
    <source>
        <dbReference type="ARBA" id="ARBA00023002"/>
    </source>
</evidence>
<evidence type="ECO:0000256" key="2">
    <source>
        <dbReference type="ARBA" id="ARBA00022617"/>
    </source>
</evidence>
<dbReference type="PANTHER" id="PTHR10578:SF148">
    <property type="entry name" value="L-LACTATE DEHYDROGENASE (CYTOCHROME)"/>
    <property type="match status" value="1"/>
</dbReference>
<dbReference type="Pfam" id="PF01070">
    <property type="entry name" value="FMN_dh"/>
    <property type="match status" value="2"/>
</dbReference>
<dbReference type="EMBL" id="JAFIQS010000002">
    <property type="protein sequence ID" value="KAG5172999.1"/>
    <property type="molecule type" value="Genomic_DNA"/>
</dbReference>
<dbReference type="PROSITE" id="PS00191">
    <property type="entry name" value="CYTOCHROME_B5_1"/>
    <property type="match status" value="1"/>
</dbReference>
<keyword evidence="6" id="KW-0732">Signal</keyword>
<evidence type="ECO:0000256" key="5">
    <source>
        <dbReference type="ARBA" id="ARBA00023004"/>
    </source>
</evidence>
<comment type="caution">
    <text evidence="9">The sequence shown here is derived from an EMBL/GenBank/DDBJ whole genome shotgun (WGS) entry which is preliminary data.</text>
</comment>
<dbReference type="Pfam" id="PF00173">
    <property type="entry name" value="Cyt-b5"/>
    <property type="match status" value="1"/>
</dbReference>
<gene>
    <name evidence="9" type="ORF">JR316_002504</name>
</gene>
<evidence type="ECO:0000313" key="9">
    <source>
        <dbReference type="EMBL" id="KAG5172999.1"/>
    </source>
</evidence>
<feature type="domain" description="Cytochrome b5 heme-binding" evidence="7">
    <location>
        <begin position="355"/>
        <end position="438"/>
    </location>
</feature>
<dbReference type="PROSITE" id="PS00557">
    <property type="entry name" value="FMN_HYDROXY_ACID_DH_1"/>
    <property type="match status" value="1"/>
</dbReference>
<organism evidence="9">
    <name type="scientific">Psilocybe cubensis</name>
    <name type="common">Psychedelic mushroom</name>
    <name type="synonym">Stropharia cubensis</name>
    <dbReference type="NCBI Taxonomy" id="181762"/>
    <lineage>
        <taxon>Eukaryota</taxon>
        <taxon>Fungi</taxon>
        <taxon>Dikarya</taxon>
        <taxon>Basidiomycota</taxon>
        <taxon>Agaricomycotina</taxon>
        <taxon>Agaricomycetes</taxon>
        <taxon>Agaricomycetidae</taxon>
        <taxon>Agaricales</taxon>
        <taxon>Agaricineae</taxon>
        <taxon>Strophariaceae</taxon>
        <taxon>Psilocybe</taxon>
    </lineage>
</organism>
<dbReference type="SUPFAM" id="SSF51621">
    <property type="entry name" value="Phosphoenolpyruvate/pyruvate domain"/>
    <property type="match status" value="1"/>
</dbReference>
<reference evidence="9" key="1">
    <citation type="submission" date="2021-02" db="EMBL/GenBank/DDBJ databases">
        <title>Psilocybe cubensis genome.</title>
        <authorList>
            <person name="Mckernan K.J."/>
            <person name="Crawford S."/>
            <person name="Trippe A."/>
            <person name="Kane L.T."/>
            <person name="Mclaughlin S."/>
        </authorList>
    </citation>
    <scope>NUCLEOTIDE SEQUENCE [LARGE SCALE GENOMIC DNA]</scope>
    <source>
        <strain evidence="9">MGC-MH-2018</strain>
    </source>
</reference>
<dbReference type="PROSITE" id="PS51349">
    <property type="entry name" value="FMN_HYDROXY_ACID_DH_2"/>
    <property type="match status" value="1"/>
</dbReference>
<dbReference type="InterPro" id="IPR000262">
    <property type="entry name" value="FMN-dep_DH"/>
</dbReference>
<dbReference type="SUPFAM" id="SSF51395">
    <property type="entry name" value="FMN-linked oxidoreductases"/>
    <property type="match status" value="1"/>
</dbReference>
<dbReference type="Gene3D" id="3.10.120.10">
    <property type="entry name" value="Cytochrome b5-like heme/steroid binding domain"/>
    <property type="match status" value="1"/>
</dbReference>
<dbReference type="GO" id="GO:0006089">
    <property type="term" value="P:lactate metabolic process"/>
    <property type="evidence" value="ECO:0007669"/>
    <property type="project" value="TreeGrafter"/>
</dbReference>
<dbReference type="PRINTS" id="PR00363">
    <property type="entry name" value="CYTOCHROMEB5"/>
</dbReference>
<keyword evidence="3" id="KW-0479">Metal-binding</keyword>
<dbReference type="InterPro" id="IPR037396">
    <property type="entry name" value="FMN_HAD"/>
</dbReference>
<dbReference type="InterPro" id="IPR013785">
    <property type="entry name" value="Aldolase_TIM"/>
</dbReference>
<name>A0A8H8CQD2_PSICU</name>
<evidence type="ECO:0000256" key="1">
    <source>
        <dbReference type="ARBA" id="ARBA00001917"/>
    </source>
</evidence>
<dbReference type="InterPro" id="IPR040442">
    <property type="entry name" value="Pyrv_kinase-like_dom_sf"/>
</dbReference>
<dbReference type="Gene3D" id="3.20.20.70">
    <property type="entry name" value="Aldolase class I"/>
    <property type="match status" value="2"/>
</dbReference>
<dbReference type="SUPFAM" id="SSF55856">
    <property type="entry name" value="Cytochrome b5-like heme/steroid binding domain"/>
    <property type="match status" value="1"/>
</dbReference>
<dbReference type="InterPro" id="IPR037458">
    <property type="entry name" value="L-MDH/L-LDH_FMN-bd"/>
</dbReference>
<comment type="cofactor">
    <cofactor evidence="1">
        <name>FMN</name>
        <dbReference type="ChEBI" id="CHEBI:58210"/>
    </cofactor>
</comment>
<protein>
    <recommendedName>
        <fullName evidence="10">Cytochrome b2, mitochondrial</fullName>
    </recommendedName>
</protein>
<evidence type="ECO:0000256" key="3">
    <source>
        <dbReference type="ARBA" id="ARBA00022723"/>
    </source>
</evidence>
<dbReference type="GO" id="GO:0046872">
    <property type="term" value="F:metal ion binding"/>
    <property type="evidence" value="ECO:0007669"/>
    <property type="project" value="UniProtKB-KW"/>
</dbReference>
<dbReference type="InterPro" id="IPR018506">
    <property type="entry name" value="Cyt_B5_heme-BS"/>
</dbReference>
<dbReference type="InterPro" id="IPR008259">
    <property type="entry name" value="FMN_hydac_DH_AS"/>
</dbReference>
<dbReference type="AlphaFoldDB" id="A0A8H8CQD2"/>
<dbReference type="PANTHER" id="PTHR10578">
    <property type="entry name" value="S -2-HYDROXY-ACID OXIDASE-RELATED"/>
    <property type="match status" value="1"/>
</dbReference>
<sequence>MSSIFRGLWASLRFILSPLTWLFSITTAEEVRRAIEPPPKINSVQKVVDSSENKKYYNPRLDPKNYLAGPLSLNPATRLRQLLARPGIIVAPGICDGISARCAIEAGFECLYQSGAATTASRMGQPDLAIATLNDFVEAGEMVSSINPTIPVIADADTGFGGPANVARTVKQYIQAGIAGLHIEDQVQTKRCGHLMGKQVVSREEFLTRIRAAVIARDSIPGGSDFVIIGRTDSAQVLGMEEAITRLKLAADAGADVCFIEGVKTEELLRSTVAALAPKPVLVNVISGGLTPSFTSSEAERMGAKIITMVHGVRAAMKSLKVTGTDFSTAKGMDPKSFFEVMGLDEVDCTEHKSDNGISEDDLRKGSCNTQQQGKLLDNCPWYRKIYDVTEFLDEHPGGSKIILKYAGKDATQEYDPIHPPDAIENNLPPEKHLGPVEPNTVEKVEVRITDEEMARQERMSNRPPLDEILNLHDFESIARQVMPEKAWAYYSSAADDEITHRENHSAYHRIWFRPQILVDVTKVDWSTRILGHKSSMPVYITATALGKLGHPDGELNLTRAAARHNVIQMIPTLASCSFDEIVDAAQPGQVQFLQLYVNKDRNITKRLVQHAEQRGIKGLFITVDAPQLGRREKDMRMKFTAEDPSEVVKSGSDGIDRSQGAARAISDALKAYDLGLAGVVLSNHGGRQLDFARSGVEVLVEVVTNLKQKRGLSFPNDKFQLFVDGGVRRATDVIKAIALGATAVGIGRPFIYAFSSYGEQGVDKALKILQDEFEMNMRLIGAKSIQDITPDMVDATNISSHIASTPTDRLYDSNYESMQHAKLREIKSKM</sequence>
<dbReference type="InterPro" id="IPR001199">
    <property type="entry name" value="Cyt_B5-like_heme/steroid-bd"/>
</dbReference>
<evidence type="ECO:0000256" key="6">
    <source>
        <dbReference type="SAM" id="SignalP"/>
    </source>
</evidence>
<feature type="domain" description="FMN hydroxy acid dehydrogenase" evidence="8">
    <location>
        <begin position="464"/>
        <end position="799"/>
    </location>
</feature>